<keyword evidence="2" id="KW-1185">Reference proteome</keyword>
<dbReference type="RefSeq" id="WP_184022196.1">
    <property type="nucleotide sequence ID" value="NZ_JACIJC010000010.1"/>
</dbReference>
<organism evidence="1 2">
    <name type="scientific">Sphingobium boeckii</name>
    <dbReference type="NCBI Taxonomy" id="1082345"/>
    <lineage>
        <taxon>Bacteria</taxon>
        <taxon>Pseudomonadati</taxon>
        <taxon>Pseudomonadota</taxon>
        <taxon>Alphaproteobacteria</taxon>
        <taxon>Sphingomonadales</taxon>
        <taxon>Sphingomonadaceae</taxon>
        <taxon>Sphingobium</taxon>
    </lineage>
</organism>
<evidence type="ECO:0000313" key="1">
    <source>
        <dbReference type="EMBL" id="MBB5687852.1"/>
    </source>
</evidence>
<dbReference type="PANTHER" id="PTHR11102:SF147">
    <property type="entry name" value="SEL1L ADAPTOR SUBUNIT OF ERAD E3 UBIQUITIN LIGASE"/>
    <property type="match status" value="1"/>
</dbReference>
<dbReference type="AlphaFoldDB" id="A0A7W9ALW0"/>
<dbReference type="GO" id="GO:0036503">
    <property type="term" value="P:ERAD pathway"/>
    <property type="evidence" value="ECO:0007669"/>
    <property type="project" value="TreeGrafter"/>
</dbReference>
<comment type="caution">
    <text evidence="1">The sequence shown here is derived from an EMBL/GenBank/DDBJ whole genome shotgun (WGS) entry which is preliminary data.</text>
</comment>
<name>A0A7W9ALW0_9SPHN</name>
<evidence type="ECO:0000313" key="2">
    <source>
        <dbReference type="Proteomes" id="UP000549617"/>
    </source>
</evidence>
<gene>
    <name evidence="1" type="ORF">FHS49_003899</name>
</gene>
<dbReference type="EMBL" id="JACIJC010000010">
    <property type="protein sequence ID" value="MBB5687852.1"/>
    <property type="molecule type" value="Genomic_DNA"/>
</dbReference>
<dbReference type="InterPro" id="IPR011990">
    <property type="entry name" value="TPR-like_helical_dom_sf"/>
</dbReference>
<dbReference type="Gene3D" id="1.25.40.10">
    <property type="entry name" value="Tetratricopeptide repeat domain"/>
    <property type="match status" value="1"/>
</dbReference>
<dbReference type="Pfam" id="PF08238">
    <property type="entry name" value="Sel1"/>
    <property type="match status" value="3"/>
</dbReference>
<dbReference type="SUPFAM" id="SSF81901">
    <property type="entry name" value="HCP-like"/>
    <property type="match status" value="1"/>
</dbReference>
<dbReference type="InterPro" id="IPR006597">
    <property type="entry name" value="Sel1-like"/>
</dbReference>
<accession>A0A7W9ALW0</accession>
<dbReference type="Proteomes" id="UP000549617">
    <property type="component" value="Unassembled WGS sequence"/>
</dbReference>
<sequence length="282" mass="30777">MRSAKWLLLIIAFASSILPFGWVACAQVNLSAISRDEWLRAETETFLRKTDAFNWDYADLEGLADSGDVRAMVVFAYIHMNPKSLHVQSEHAHIYLSKAVGLGDIRAMAVQGADLLYSADPEVADPLRGFSLLKRAVENGAIFGKAHLGLAYLMGKGTQKDSVLGQRLIDEAVGAGSANGLYLQGWLQWGGLGGPADLSRAFEFVGQAAELSHPQAMAEFSRMLISAEFGQEGREAEAALLARNSAFMRNPAGEYMYGYFLESCRGGIASNKEQALQWYTRA</sequence>
<dbReference type="InterPro" id="IPR050767">
    <property type="entry name" value="Sel1_AlgK"/>
</dbReference>
<protein>
    <submittedName>
        <fullName evidence="1">TPR repeat protein</fullName>
    </submittedName>
</protein>
<dbReference type="SMART" id="SM00671">
    <property type="entry name" value="SEL1"/>
    <property type="match status" value="3"/>
</dbReference>
<dbReference type="PANTHER" id="PTHR11102">
    <property type="entry name" value="SEL-1-LIKE PROTEIN"/>
    <property type="match status" value="1"/>
</dbReference>
<reference evidence="1 2" key="1">
    <citation type="submission" date="2020-08" db="EMBL/GenBank/DDBJ databases">
        <title>Genomic Encyclopedia of Type Strains, Phase IV (KMG-IV): sequencing the most valuable type-strain genomes for metagenomic binning, comparative biology and taxonomic classification.</title>
        <authorList>
            <person name="Goeker M."/>
        </authorList>
    </citation>
    <scope>NUCLEOTIDE SEQUENCE [LARGE SCALE GENOMIC DNA]</scope>
    <source>
        <strain evidence="1 2">DSM 25079</strain>
    </source>
</reference>
<dbReference type="PROSITE" id="PS51257">
    <property type="entry name" value="PROKAR_LIPOPROTEIN"/>
    <property type="match status" value="1"/>
</dbReference>
<proteinExistence type="predicted"/>